<proteinExistence type="predicted"/>
<evidence type="ECO:0000313" key="1">
    <source>
        <dbReference type="EMBL" id="OGM97207.1"/>
    </source>
</evidence>
<dbReference type="AlphaFoldDB" id="A0A1F8E9B5"/>
<name>A0A1F8E9B5_9BACT</name>
<organism evidence="1 2">
    <name type="scientific">Candidatus Yanofskybacteria bacterium RIFCSPHIGHO2_01_FULL_39_8b</name>
    <dbReference type="NCBI Taxonomy" id="1802659"/>
    <lineage>
        <taxon>Bacteria</taxon>
        <taxon>Candidatus Yanofskyibacteriota</taxon>
    </lineage>
</organism>
<reference evidence="1 2" key="1">
    <citation type="journal article" date="2016" name="Nat. Commun.">
        <title>Thousands of microbial genomes shed light on interconnected biogeochemical processes in an aquifer system.</title>
        <authorList>
            <person name="Anantharaman K."/>
            <person name="Brown C.T."/>
            <person name="Hug L.A."/>
            <person name="Sharon I."/>
            <person name="Castelle C.J."/>
            <person name="Probst A.J."/>
            <person name="Thomas B.C."/>
            <person name="Singh A."/>
            <person name="Wilkins M.J."/>
            <person name="Karaoz U."/>
            <person name="Brodie E.L."/>
            <person name="Williams K.H."/>
            <person name="Hubbard S.S."/>
            <person name="Banfield J.F."/>
        </authorList>
    </citation>
    <scope>NUCLEOTIDE SEQUENCE [LARGE SCALE GENOMIC DNA]</scope>
</reference>
<accession>A0A1F8E9B5</accession>
<sequence>MLKDMLGIAVRKLVTLPSSTLGLVCDLLEKLSDEEWVVSTKRFLRKENPWEAITAPDFRVWKTIKLGTHKDVECLKSAITDAGFRIGDWASDIMGKPAFTVAREEIEIELFTATVAELGFKGNTRYDVICTRICELGYKLCPAEVGPQLRRQHTDQPINEWLVIAMEAIAYSDGYLCVFYVAHDDEGLWLNTGYGSPDGLLDPRGRFVFVRRK</sequence>
<evidence type="ECO:0000313" key="2">
    <source>
        <dbReference type="Proteomes" id="UP000177594"/>
    </source>
</evidence>
<dbReference type="EMBL" id="MGIZ01000057">
    <property type="protein sequence ID" value="OGM97207.1"/>
    <property type="molecule type" value="Genomic_DNA"/>
</dbReference>
<comment type="caution">
    <text evidence="1">The sequence shown here is derived from an EMBL/GenBank/DDBJ whole genome shotgun (WGS) entry which is preliminary data.</text>
</comment>
<gene>
    <name evidence="1" type="ORF">A2817_01375</name>
</gene>
<protein>
    <submittedName>
        <fullName evidence="1">Uncharacterized protein</fullName>
    </submittedName>
</protein>
<dbReference type="Proteomes" id="UP000177594">
    <property type="component" value="Unassembled WGS sequence"/>
</dbReference>